<dbReference type="OrthoDB" id="9806150at2"/>
<evidence type="ECO:0000256" key="6">
    <source>
        <dbReference type="ARBA" id="ARBA00032162"/>
    </source>
</evidence>
<comment type="catalytic activity">
    <reaction evidence="1">
        <text>GDP-alpha-D-mannose + H2O = alpha-D-mannose 1-phosphate + GMP + 2 H(+)</text>
        <dbReference type="Rhea" id="RHEA:27978"/>
        <dbReference type="ChEBI" id="CHEBI:15377"/>
        <dbReference type="ChEBI" id="CHEBI:15378"/>
        <dbReference type="ChEBI" id="CHEBI:57527"/>
        <dbReference type="ChEBI" id="CHEBI:58115"/>
        <dbReference type="ChEBI" id="CHEBI:58409"/>
    </reaction>
</comment>
<comment type="cofactor">
    <cofactor evidence="2">
        <name>Mg(2+)</name>
        <dbReference type="ChEBI" id="CHEBI:18420"/>
    </cofactor>
</comment>
<evidence type="ECO:0000313" key="9">
    <source>
        <dbReference type="EMBL" id="SFW19580.1"/>
    </source>
</evidence>
<reference evidence="9 11" key="1">
    <citation type="submission" date="2016-11" db="EMBL/GenBank/DDBJ databases">
        <authorList>
            <person name="Jaros S."/>
            <person name="Januszkiewicz K."/>
            <person name="Wedrychowicz H."/>
        </authorList>
    </citation>
    <scope>NUCLEOTIDE SEQUENCE [LARGE SCALE GENOMIC DNA]</scope>
    <source>
        <strain evidence="9 11">DSM 784</strain>
    </source>
</reference>
<dbReference type="InterPro" id="IPR015797">
    <property type="entry name" value="NUDIX_hydrolase-like_dom_sf"/>
</dbReference>
<dbReference type="Pfam" id="PF00293">
    <property type="entry name" value="NUDIX"/>
    <property type="match status" value="1"/>
</dbReference>
<dbReference type="GO" id="GO:0005829">
    <property type="term" value="C:cytosol"/>
    <property type="evidence" value="ECO:0007669"/>
    <property type="project" value="TreeGrafter"/>
</dbReference>
<evidence type="ECO:0000256" key="2">
    <source>
        <dbReference type="ARBA" id="ARBA00001946"/>
    </source>
</evidence>
<dbReference type="Proteomes" id="UP000183788">
    <property type="component" value="Unassembled WGS sequence"/>
</dbReference>
<dbReference type="EMBL" id="FPIZ01000001">
    <property type="protein sequence ID" value="SFW19580.1"/>
    <property type="molecule type" value="Genomic_DNA"/>
</dbReference>
<dbReference type="SUPFAM" id="SSF55811">
    <property type="entry name" value="Nudix"/>
    <property type="match status" value="1"/>
</dbReference>
<dbReference type="PANTHER" id="PTHR11839">
    <property type="entry name" value="UDP/ADP-SUGAR PYROPHOSPHATASE"/>
    <property type="match status" value="1"/>
</dbReference>
<sequence length="189" mass="21594">MDLNHNPWTVLSNKVEYDNPWIRVTENQVLNPAGGKGIYGVVHFKNAAIGVIPYDEEGNIYLVGQFRFAIDEFSWEIPEGGGPLGTDPLESAKRELLEETGLLAHSWEPIVKMHLSNSVSDEWGVIYLARQLEQRNAEPEETEQLHIRKIPFEEAYQMVKRFEIKDSLSIAAIQKIKLMQLEGELEHQP</sequence>
<gene>
    <name evidence="9" type="ORF">SAMN05661012_00537</name>
    <name evidence="10" type="ORF">SR876_33385</name>
</gene>
<dbReference type="STRING" id="1004.SAMN05661012_00537"/>
<dbReference type="Gene3D" id="3.90.79.10">
    <property type="entry name" value="Nucleoside Triphosphate Pyrophosphohydrolase"/>
    <property type="match status" value="1"/>
</dbReference>
<comment type="similarity">
    <text evidence="3">Belongs to the Nudix hydrolase family. NudK subfamily.</text>
</comment>
<protein>
    <recommendedName>
        <fullName evidence="4">GDP-mannose pyrophosphatase</fullName>
    </recommendedName>
    <alternativeName>
        <fullName evidence="6">GDP-mannose hydrolase</fullName>
    </alternativeName>
    <alternativeName>
        <fullName evidence="7">GDPMK</fullName>
    </alternativeName>
</protein>
<evidence type="ECO:0000256" key="3">
    <source>
        <dbReference type="ARBA" id="ARBA00007275"/>
    </source>
</evidence>
<dbReference type="Proteomes" id="UP001326715">
    <property type="component" value="Chromosome"/>
</dbReference>
<dbReference type="GO" id="GO:0016787">
    <property type="term" value="F:hydrolase activity"/>
    <property type="evidence" value="ECO:0007669"/>
    <property type="project" value="UniProtKB-KW"/>
</dbReference>
<keyword evidence="5 10" id="KW-0378">Hydrolase</keyword>
<evidence type="ECO:0000256" key="4">
    <source>
        <dbReference type="ARBA" id="ARBA00016377"/>
    </source>
</evidence>
<evidence type="ECO:0000313" key="10">
    <source>
        <dbReference type="EMBL" id="WQG89828.1"/>
    </source>
</evidence>
<dbReference type="PROSITE" id="PS51462">
    <property type="entry name" value="NUDIX"/>
    <property type="match status" value="1"/>
</dbReference>
<dbReference type="GO" id="GO:0019693">
    <property type="term" value="P:ribose phosphate metabolic process"/>
    <property type="evidence" value="ECO:0007669"/>
    <property type="project" value="TreeGrafter"/>
</dbReference>
<evidence type="ECO:0000256" key="1">
    <source>
        <dbReference type="ARBA" id="ARBA00000847"/>
    </source>
</evidence>
<evidence type="ECO:0000256" key="7">
    <source>
        <dbReference type="ARBA" id="ARBA00032272"/>
    </source>
</evidence>
<accession>A0A1K1M8W2</accession>
<dbReference type="EMBL" id="CP140154">
    <property type="protein sequence ID" value="WQG89828.1"/>
    <property type="molecule type" value="Genomic_DNA"/>
</dbReference>
<evidence type="ECO:0000259" key="8">
    <source>
        <dbReference type="PROSITE" id="PS51462"/>
    </source>
</evidence>
<evidence type="ECO:0000256" key="5">
    <source>
        <dbReference type="ARBA" id="ARBA00022801"/>
    </source>
</evidence>
<dbReference type="GO" id="GO:0006753">
    <property type="term" value="P:nucleoside phosphate metabolic process"/>
    <property type="evidence" value="ECO:0007669"/>
    <property type="project" value="TreeGrafter"/>
</dbReference>
<organism evidence="9 11">
    <name type="scientific">Chitinophaga sancti</name>
    <dbReference type="NCBI Taxonomy" id="1004"/>
    <lineage>
        <taxon>Bacteria</taxon>
        <taxon>Pseudomonadati</taxon>
        <taxon>Bacteroidota</taxon>
        <taxon>Chitinophagia</taxon>
        <taxon>Chitinophagales</taxon>
        <taxon>Chitinophagaceae</taxon>
        <taxon>Chitinophaga</taxon>
    </lineage>
</organism>
<name>A0A1K1M8W2_9BACT</name>
<dbReference type="PANTHER" id="PTHR11839:SF18">
    <property type="entry name" value="NUDIX HYDROLASE DOMAIN-CONTAINING PROTEIN"/>
    <property type="match status" value="1"/>
</dbReference>
<reference evidence="10 12" key="2">
    <citation type="submission" date="2023-11" db="EMBL/GenBank/DDBJ databases">
        <title>MicrobeMod: A computational toolkit for identifying prokaryotic methylation and restriction-modification with nanopore sequencing.</title>
        <authorList>
            <person name="Crits-Christoph A."/>
            <person name="Kang S.C."/>
            <person name="Lee H."/>
            <person name="Ostrov N."/>
        </authorList>
    </citation>
    <scope>NUCLEOTIDE SEQUENCE [LARGE SCALE GENOMIC DNA]</scope>
    <source>
        <strain evidence="10 12">ATCC 23090</strain>
    </source>
</reference>
<dbReference type="AlphaFoldDB" id="A0A1K1M8W2"/>
<evidence type="ECO:0000313" key="11">
    <source>
        <dbReference type="Proteomes" id="UP000183788"/>
    </source>
</evidence>
<evidence type="ECO:0000313" key="12">
    <source>
        <dbReference type="Proteomes" id="UP001326715"/>
    </source>
</evidence>
<proteinExistence type="inferred from homology"/>
<dbReference type="RefSeq" id="WP_072357048.1">
    <property type="nucleotide sequence ID" value="NZ_CBHWAX010000028.1"/>
</dbReference>
<dbReference type="InterPro" id="IPR000086">
    <property type="entry name" value="NUDIX_hydrolase_dom"/>
</dbReference>
<feature type="domain" description="Nudix hydrolase" evidence="8">
    <location>
        <begin position="44"/>
        <end position="172"/>
    </location>
</feature>
<dbReference type="CDD" id="cd24161">
    <property type="entry name" value="NUDIX_ADPRase_Ndx2"/>
    <property type="match status" value="1"/>
</dbReference>
<keyword evidence="12" id="KW-1185">Reference proteome</keyword>